<organism evidence="1 2">
    <name type="scientific">Olpidium bornovanus</name>
    <dbReference type="NCBI Taxonomy" id="278681"/>
    <lineage>
        <taxon>Eukaryota</taxon>
        <taxon>Fungi</taxon>
        <taxon>Fungi incertae sedis</taxon>
        <taxon>Olpidiomycota</taxon>
        <taxon>Olpidiomycotina</taxon>
        <taxon>Olpidiomycetes</taxon>
        <taxon>Olpidiales</taxon>
        <taxon>Olpidiaceae</taxon>
        <taxon>Olpidium</taxon>
    </lineage>
</organism>
<protein>
    <submittedName>
        <fullName evidence="1">Uncharacterized protein</fullName>
    </submittedName>
</protein>
<dbReference type="Proteomes" id="UP000673691">
    <property type="component" value="Unassembled WGS sequence"/>
</dbReference>
<evidence type="ECO:0000313" key="2">
    <source>
        <dbReference type="Proteomes" id="UP000673691"/>
    </source>
</evidence>
<dbReference type="AlphaFoldDB" id="A0A8H8DDH8"/>
<gene>
    <name evidence="1" type="ORF">BJ554DRAFT_5206</name>
</gene>
<evidence type="ECO:0000313" key="1">
    <source>
        <dbReference type="EMBL" id="KAG5455394.1"/>
    </source>
</evidence>
<name>A0A8H8DDH8_9FUNG</name>
<comment type="caution">
    <text evidence="1">The sequence shown here is derived from an EMBL/GenBank/DDBJ whole genome shotgun (WGS) entry which is preliminary data.</text>
</comment>
<sequence length="194" mass="21771">MSIFSSGLGPVPILCHFHVCWWRLPCRRGGILPCSYLQHNGLDPTQQLVPAQHLPDNISGAIPIVNKVFTIEELLHHLCPSQTKPKPGTRFYRGTALSPAGPTGQIFHCNLVDRSEHLLQLDLRFAPKHTVRHSSDTLVAVLIDRQLKVPEKLSIGELPLPYHLLKFPQISRYVLLAEQTNDLCELHCGRCGKE</sequence>
<reference evidence="1 2" key="1">
    <citation type="journal article" name="Sci. Rep.">
        <title>Genome-scale phylogenetic analyses confirm Olpidium as the closest living zoosporic fungus to the non-flagellated, terrestrial fungi.</title>
        <authorList>
            <person name="Chang Y."/>
            <person name="Rochon D."/>
            <person name="Sekimoto S."/>
            <person name="Wang Y."/>
            <person name="Chovatia M."/>
            <person name="Sandor L."/>
            <person name="Salamov A."/>
            <person name="Grigoriev I.V."/>
            <person name="Stajich J.E."/>
            <person name="Spatafora J.W."/>
        </authorList>
    </citation>
    <scope>NUCLEOTIDE SEQUENCE [LARGE SCALE GENOMIC DNA]</scope>
    <source>
        <strain evidence="1">S191</strain>
    </source>
</reference>
<dbReference type="EMBL" id="JAEFCI010013447">
    <property type="protein sequence ID" value="KAG5455394.1"/>
    <property type="molecule type" value="Genomic_DNA"/>
</dbReference>
<proteinExistence type="predicted"/>
<keyword evidence="2" id="KW-1185">Reference proteome</keyword>
<accession>A0A8H8DDH8</accession>